<dbReference type="RefSeq" id="WP_264071135.1">
    <property type="nucleotide sequence ID" value="NZ_JACKTY010000047.1"/>
</dbReference>
<evidence type="ECO:0000256" key="1">
    <source>
        <dbReference type="SAM" id="MobiDB-lite"/>
    </source>
</evidence>
<comment type="caution">
    <text evidence="4">The sequence shown here is derived from an EMBL/GenBank/DDBJ whole genome shotgun (WGS) entry which is preliminary data.</text>
</comment>
<name>A0ABT3CK67_9MYCO</name>
<evidence type="ECO:0000313" key="4">
    <source>
        <dbReference type="EMBL" id="MCV7229869.1"/>
    </source>
</evidence>
<accession>A0ABT3CK67</accession>
<evidence type="ECO:0000259" key="3">
    <source>
        <dbReference type="Pfam" id="PF13828"/>
    </source>
</evidence>
<keyword evidence="2" id="KW-0812">Transmembrane</keyword>
<dbReference type="EMBL" id="JACKTY010000047">
    <property type="protein sequence ID" value="MCV7229869.1"/>
    <property type="molecule type" value="Genomic_DNA"/>
</dbReference>
<protein>
    <submittedName>
        <fullName evidence="4">DUF4190 domain-containing protein</fullName>
    </submittedName>
</protein>
<evidence type="ECO:0000256" key="2">
    <source>
        <dbReference type="SAM" id="Phobius"/>
    </source>
</evidence>
<feature type="region of interest" description="Disordered" evidence="1">
    <location>
        <begin position="1"/>
        <end position="35"/>
    </location>
</feature>
<reference evidence="4 5" key="1">
    <citation type="journal article" date="2022" name="BMC Genomics">
        <title>Comparative genome analysis of mycobacteria focusing on tRNA and non-coding RNA.</title>
        <authorList>
            <person name="Behra P.R.K."/>
            <person name="Pettersson B.M.F."/>
            <person name="Ramesh M."/>
            <person name="Das S."/>
            <person name="Dasgupta S."/>
            <person name="Kirsebom L.A."/>
        </authorList>
    </citation>
    <scope>NUCLEOTIDE SEQUENCE [LARGE SCALE GENOMIC DNA]</scope>
    <source>
        <strain evidence="4 5">DSM 44078</strain>
    </source>
</reference>
<proteinExistence type="predicted"/>
<gene>
    <name evidence="4" type="ORF">H7J73_28060</name>
</gene>
<dbReference type="Pfam" id="PF13828">
    <property type="entry name" value="DUF4190"/>
    <property type="match status" value="1"/>
</dbReference>
<sequence length="161" mass="16576">MPEPEPEPPQRGIEYPPLENVPPGVDPHAPVDYPEHPYYPSGYPPGYAGLPPPVSSAPYTPGGFHPPPYPGQFPGGYDPYRPVEPSGTNGKAIAALVVAVIGLPACLCFLPSIIGIVLGLVAMTETKRTGQPGYGLALAGVIVGAASLLFGLGFMLTSSSG</sequence>
<keyword evidence="5" id="KW-1185">Reference proteome</keyword>
<dbReference type="InterPro" id="IPR025241">
    <property type="entry name" value="DUF4190"/>
</dbReference>
<feature type="transmembrane region" description="Helical" evidence="2">
    <location>
        <begin position="92"/>
        <end position="122"/>
    </location>
</feature>
<evidence type="ECO:0000313" key="5">
    <source>
        <dbReference type="Proteomes" id="UP001526201"/>
    </source>
</evidence>
<organism evidence="4 5">
    <name type="scientific">Mycolicibacterium komossense</name>
    <dbReference type="NCBI Taxonomy" id="1779"/>
    <lineage>
        <taxon>Bacteria</taxon>
        <taxon>Bacillati</taxon>
        <taxon>Actinomycetota</taxon>
        <taxon>Actinomycetes</taxon>
        <taxon>Mycobacteriales</taxon>
        <taxon>Mycobacteriaceae</taxon>
        <taxon>Mycolicibacterium</taxon>
    </lineage>
</organism>
<feature type="domain" description="DUF4190" evidence="3">
    <location>
        <begin position="92"/>
        <end position="151"/>
    </location>
</feature>
<feature type="transmembrane region" description="Helical" evidence="2">
    <location>
        <begin position="134"/>
        <end position="156"/>
    </location>
</feature>
<keyword evidence="2" id="KW-1133">Transmembrane helix</keyword>
<dbReference type="Proteomes" id="UP001526201">
    <property type="component" value="Unassembled WGS sequence"/>
</dbReference>
<keyword evidence="2" id="KW-0472">Membrane</keyword>